<dbReference type="KEGG" id="mik:FOE78_13635"/>
<evidence type="ECO:0000313" key="1">
    <source>
        <dbReference type="EMBL" id="QDP96811.1"/>
    </source>
</evidence>
<reference evidence="1 2" key="1">
    <citation type="submission" date="2019-07" db="EMBL/GenBank/DDBJ databases">
        <title>Microlunatus dokdonensis sp. nov. isolated from the rhizospheric soil of the wild plant Elymus tsukushiensis.</title>
        <authorList>
            <person name="Ghim S.-Y."/>
            <person name="Hwang Y.-J."/>
            <person name="Son J.-S."/>
            <person name="Shin J.-H."/>
        </authorList>
    </citation>
    <scope>NUCLEOTIDE SEQUENCE [LARGE SCALE GENOMIC DNA]</scope>
    <source>
        <strain evidence="1 2">KUDC0627</strain>
    </source>
</reference>
<dbReference type="OrthoDB" id="3825006at2"/>
<dbReference type="Proteomes" id="UP000319263">
    <property type="component" value="Chromosome"/>
</dbReference>
<dbReference type="RefSeq" id="WP_143986773.1">
    <property type="nucleotide sequence ID" value="NZ_CP041692.1"/>
</dbReference>
<evidence type="ECO:0008006" key="3">
    <source>
        <dbReference type="Google" id="ProtNLM"/>
    </source>
</evidence>
<keyword evidence="2" id="KW-1185">Reference proteome</keyword>
<dbReference type="EMBL" id="CP041692">
    <property type="protein sequence ID" value="QDP96811.1"/>
    <property type="molecule type" value="Genomic_DNA"/>
</dbReference>
<dbReference type="AlphaFoldDB" id="A0A516Q0S6"/>
<accession>A0A516Q0S6</accession>
<organism evidence="1 2">
    <name type="scientific">Microlunatus elymi</name>
    <dbReference type="NCBI Taxonomy" id="2596828"/>
    <lineage>
        <taxon>Bacteria</taxon>
        <taxon>Bacillati</taxon>
        <taxon>Actinomycetota</taxon>
        <taxon>Actinomycetes</taxon>
        <taxon>Propionibacteriales</taxon>
        <taxon>Propionibacteriaceae</taxon>
        <taxon>Microlunatus</taxon>
    </lineage>
</organism>
<protein>
    <recommendedName>
        <fullName evidence="3">Acetyltransferase (GNAT) family protein</fullName>
    </recommendedName>
</protein>
<sequence>MHGLRGPVVQELVLDQRFRGHGYGRQLSLLLARALPLDDDQLLIGTIHSDNVTALQSALGAGRVDVGGEILIPL</sequence>
<evidence type="ECO:0000313" key="2">
    <source>
        <dbReference type="Proteomes" id="UP000319263"/>
    </source>
</evidence>
<proteinExistence type="predicted"/>
<gene>
    <name evidence="1" type="ORF">FOE78_13635</name>
</gene>
<name>A0A516Q0S6_9ACTN</name>